<dbReference type="CDD" id="cd03255">
    <property type="entry name" value="ABC_MJ0796_LolCDE_FtsE"/>
    <property type="match status" value="1"/>
</dbReference>
<evidence type="ECO:0000256" key="1">
    <source>
        <dbReference type="ARBA" id="ARBA00002579"/>
    </source>
</evidence>
<proteinExistence type="inferred from homology"/>
<evidence type="ECO:0000256" key="12">
    <source>
        <dbReference type="RuleBase" id="RU365094"/>
    </source>
</evidence>
<reference evidence="14 15" key="1">
    <citation type="submission" date="2019-03" db="EMBL/GenBank/DDBJ databases">
        <title>Genomic Encyclopedia of Type Strains, Phase IV (KMG-IV): sequencing the most valuable type-strain genomes for metagenomic binning, comparative biology and taxonomic classification.</title>
        <authorList>
            <person name="Goeker M."/>
        </authorList>
    </citation>
    <scope>NUCLEOTIDE SEQUENCE [LARGE SCALE GENOMIC DNA]</scope>
    <source>
        <strain evidence="14 15">DSM 16380</strain>
    </source>
</reference>
<evidence type="ECO:0000256" key="3">
    <source>
        <dbReference type="ARBA" id="ARBA00005417"/>
    </source>
</evidence>
<dbReference type="OrthoDB" id="9802264at2"/>
<evidence type="ECO:0000313" key="15">
    <source>
        <dbReference type="Proteomes" id="UP000295537"/>
    </source>
</evidence>
<dbReference type="InterPro" id="IPR005286">
    <property type="entry name" value="Cell_div_FtsE"/>
</dbReference>
<dbReference type="AlphaFoldDB" id="A0A4V6NQB4"/>
<dbReference type="Pfam" id="PF00005">
    <property type="entry name" value="ABC_tran"/>
    <property type="match status" value="1"/>
</dbReference>
<comment type="subunit">
    <text evidence="12">Homodimer. Forms a membrane-associated complex with FtsX.</text>
</comment>
<keyword evidence="5" id="KW-0813">Transport</keyword>
<comment type="similarity">
    <text evidence="3 12">Belongs to the ABC transporter superfamily.</text>
</comment>
<keyword evidence="15" id="KW-1185">Reference proteome</keyword>
<dbReference type="SUPFAM" id="SSF52540">
    <property type="entry name" value="P-loop containing nucleoside triphosphate hydrolases"/>
    <property type="match status" value="1"/>
</dbReference>
<dbReference type="SMART" id="SM00382">
    <property type="entry name" value="AAA"/>
    <property type="match status" value="1"/>
</dbReference>
<dbReference type="InterPro" id="IPR003593">
    <property type="entry name" value="AAA+_ATPase"/>
</dbReference>
<dbReference type="PANTHER" id="PTHR24220">
    <property type="entry name" value="IMPORT ATP-BINDING PROTEIN"/>
    <property type="match status" value="1"/>
</dbReference>
<dbReference type="PANTHER" id="PTHR24220:SF470">
    <property type="entry name" value="CELL DIVISION ATP-BINDING PROTEIN FTSE"/>
    <property type="match status" value="1"/>
</dbReference>
<dbReference type="InterPro" id="IPR017871">
    <property type="entry name" value="ABC_transporter-like_CS"/>
</dbReference>
<evidence type="ECO:0000256" key="8">
    <source>
        <dbReference type="ARBA" id="ARBA00022741"/>
    </source>
</evidence>
<dbReference type="FunFam" id="3.40.50.300:FF:000056">
    <property type="entry name" value="Cell division ATP-binding protein FtsE"/>
    <property type="match status" value="1"/>
</dbReference>
<comment type="function">
    <text evidence="1">Part of the ABC transporter FtsEX involved in cellular division. Important for assembly or stability of the septal ring.</text>
</comment>
<sequence length="221" mass="24455">MIKFDNVSKVYKGGGKPALQSITFQLAKGGMAYITGHSGAGKTTLLKLIMGIERANGGQISFNGHDITRLPERELPFLRRHIGMVHQNYRLLTDRSILDNVALPLIIMGLNQTTVEREARLALTRVGLENKANFLPSHLSGGEQQRVDIARAIVHRPLLLLADEPTGNLDDKLSFEIFRLFEEFNQAGTTVLIATHDTNIITQQPKPCLVLEEGHLKSGEI</sequence>
<protein>
    <recommendedName>
        <fullName evidence="4 12">Cell division ATP-binding protein FtsE</fullName>
    </recommendedName>
</protein>
<comment type="caution">
    <text evidence="14">The sequence shown here is derived from an EMBL/GenBank/DDBJ whole genome shotgun (WGS) entry which is preliminary data.</text>
</comment>
<evidence type="ECO:0000256" key="9">
    <source>
        <dbReference type="ARBA" id="ARBA00022840"/>
    </source>
</evidence>
<name>A0A4V6NQB4_9PAST</name>
<organism evidence="14 15">
    <name type="scientific">Nicoletella semolina</name>
    <dbReference type="NCBI Taxonomy" id="271160"/>
    <lineage>
        <taxon>Bacteria</taxon>
        <taxon>Pseudomonadati</taxon>
        <taxon>Pseudomonadota</taxon>
        <taxon>Gammaproteobacteria</taxon>
        <taxon>Pasteurellales</taxon>
        <taxon>Pasteurellaceae</taxon>
        <taxon>Nicoletella</taxon>
    </lineage>
</organism>
<dbReference type="InterPro" id="IPR003439">
    <property type="entry name" value="ABC_transporter-like_ATP-bd"/>
</dbReference>
<evidence type="ECO:0000256" key="11">
    <source>
        <dbReference type="ARBA" id="ARBA00023306"/>
    </source>
</evidence>
<keyword evidence="6 12" id="KW-1003">Cell membrane</keyword>
<dbReference type="PROSITE" id="PS50893">
    <property type="entry name" value="ABC_TRANSPORTER_2"/>
    <property type="match status" value="1"/>
</dbReference>
<comment type="subcellular location">
    <subcellularLocation>
        <location evidence="12">Cell inner membrane</location>
        <topology evidence="12">Peripheral membrane protein</topology>
        <orientation evidence="12">Cytoplasmic side</orientation>
    </subcellularLocation>
    <subcellularLocation>
        <location evidence="2">Cell membrane</location>
        <topology evidence="2">Peripheral membrane protein</topology>
    </subcellularLocation>
</comment>
<dbReference type="GO" id="GO:0022857">
    <property type="term" value="F:transmembrane transporter activity"/>
    <property type="evidence" value="ECO:0007669"/>
    <property type="project" value="TreeGrafter"/>
</dbReference>
<keyword evidence="8 12" id="KW-0547">Nucleotide-binding</keyword>
<feature type="domain" description="ABC transporter" evidence="13">
    <location>
        <begin position="2"/>
        <end position="221"/>
    </location>
</feature>
<dbReference type="GO" id="GO:0005886">
    <property type="term" value="C:plasma membrane"/>
    <property type="evidence" value="ECO:0007669"/>
    <property type="project" value="UniProtKB-SubCell"/>
</dbReference>
<dbReference type="EMBL" id="SLXJ01000008">
    <property type="protein sequence ID" value="TCP16966.1"/>
    <property type="molecule type" value="Genomic_DNA"/>
</dbReference>
<dbReference type="PROSITE" id="PS00211">
    <property type="entry name" value="ABC_TRANSPORTER_1"/>
    <property type="match status" value="1"/>
</dbReference>
<keyword evidence="7 12" id="KW-0132">Cell division</keyword>
<accession>A0A4V6NQB4</accession>
<keyword evidence="10 12" id="KW-0472">Membrane</keyword>
<evidence type="ECO:0000313" key="14">
    <source>
        <dbReference type="EMBL" id="TCP16966.1"/>
    </source>
</evidence>
<dbReference type="Proteomes" id="UP000295537">
    <property type="component" value="Unassembled WGS sequence"/>
</dbReference>
<dbReference type="GO" id="GO:0051301">
    <property type="term" value="P:cell division"/>
    <property type="evidence" value="ECO:0007669"/>
    <property type="project" value="UniProtKB-UniRule"/>
</dbReference>
<dbReference type="Gene3D" id="3.40.50.300">
    <property type="entry name" value="P-loop containing nucleotide triphosphate hydrolases"/>
    <property type="match status" value="1"/>
</dbReference>
<dbReference type="NCBIfam" id="TIGR02673">
    <property type="entry name" value="FtsE"/>
    <property type="match status" value="1"/>
</dbReference>
<evidence type="ECO:0000256" key="7">
    <source>
        <dbReference type="ARBA" id="ARBA00022618"/>
    </source>
</evidence>
<gene>
    <name evidence="12" type="primary">ftsE</name>
    <name evidence="14" type="ORF">EV693_10818</name>
</gene>
<dbReference type="GO" id="GO:0016887">
    <property type="term" value="F:ATP hydrolysis activity"/>
    <property type="evidence" value="ECO:0007669"/>
    <property type="project" value="InterPro"/>
</dbReference>
<keyword evidence="11 12" id="KW-0131">Cell cycle</keyword>
<dbReference type="InterPro" id="IPR017911">
    <property type="entry name" value="MacB-like_ATP-bd"/>
</dbReference>
<evidence type="ECO:0000259" key="13">
    <source>
        <dbReference type="PROSITE" id="PS50893"/>
    </source>
</evidence>
<dbReference type="RefSeq" id="WP_132501471.1">
    <property type="nucleotide sequence ID" value="NZ_LVXA01000001.1"/>
</dbReference>
<dbReference type="GO" id="GO:0005524">
    <property type="term" value="F:ATP binding"/>
    <property type="evidence" value="ECO:0007669"/>
    <property type="project" value="UniProtKB-UniRule"/>
</dbReference>
<evidence type="ECO:0000256" key="6">
    <source>
        <dbReference type="ARBA" id="ARBA00022475"/>
    </source>
</evidence>
<keyword evidence="9 12" id="KW-0067">ATP-binding</keyword>
<evidence type="ECO:0000256" key="2">
    <source>
        <dbReference type="ARBA" id="ARBA00004202"/>
    </source>
</evidence>
<evidence type="ECO:0000256" key="10">
    <source>
        <dbReference type="ARBA" id="ARBA00023136"/>
    </source>
</evidence>
<dbReference type="InterPro" id="IPR015854">
    <property type="entry name" value="ABC_transpr_LolD-like"/>
</dbReference>
<evidence type="ECO:0000256" key="5">
    <source>
        <dbReference type="ARBA" id="ARBA00022448"/>
    </source>
</evidence>
<evidence type="ECO:0000256" key="4">
    <source>
        <dbReference type="ARBA" id="ARBA00020019"/>
    </source>
</evidence>
<dbReference type="InterPro" id="IPR027417">
    <property type="entry name" value="P-loop_NTPase"/>
</dbReference>